<proteinExistence type="predicted"/>
<dbReference type="PANTHER" id="PTHR33164">
    <property type="entry name" value="TRANSCRIPTIONAL REGULATOR, MARR FAMILY"/>
    <property type="match status" value="1"/>
</dbReference>
<dbReference type="InterPro" id="IPR036388">
    <property type="entry name" value="WH-like_DNA-bd_sf"/>
</dbReference>
<evidence type="ECO:0000313" key="3">
    <source>
        <dbReference type="Proteomes" id="UP000545493"/>
    </source>
</evidence>
<dbReference type="AlphaFoldDB" id="A0A7X5UTF5"/>
<dbReference type="SMART" id="SM00347">
    <property type="entry name" value="HTH_MARR"/>
    <property type="match status" value="1"/>
</dbReference>
<name>A0A7X5UTF5_9PSEU</name>
<dbReference type="Proteomes" id="UP000545493">
    <property type="component" value="Unassembled WGS sequence"/>
</dbReference>
<dbReference type="PANTHER" id="PTHR33164:SF43">
    <property type="entry name" value="HTH-TYPE TRANSCRIPTIONAL REPRESSOR YETL"/>
    <property type="match status" value="1"/>
</dbReference>
<dbReference type="InterPro" id="IPR000835">
    <property type="entry name" value="HTH_MarR-typ"/>
</dbReference>
<comment type="caution">
    <text evidence="2">The sequence shown here is derived from an EMBL/GenBank/DDBJ whole genome shotgun (WGS) entry which is preliminary data.</text>
</comment>
<dbReference type="GO" id="GO:0003677">
    <property type="term" value="F:DNA binding"/>
    <property type="evidence" value="ECO:0007669"/>
    <property type="project" value="UniProtKB-KW"/>
</dbReference>
<reference evidence="2 3" key="1">
    <citation type="submission" date="2020-03" db="EMBL/GenBank/DDBJ databases">
        <title>Sequencing the genomes of 1000 actinobacteria strains.</title>
        <authorList>
            <person name="Klenk H.-P."/>
        </authorList>
    </citation>
    <scope>NUCLEOTIDE SEQUENCE [LARGE SCALE GENOMIC DNA]</scope>
    <source>
        <strain evidence="2 3">DSM 45685</strain>
    </source>
</reference>
<accession>A0A7X5UTF5</accession>
<dbReference type="EMBL" id="JAAOYM010000001">
    <property type="protein sequence ID" value="NIJ13363.1"/>
    <property type="molecule type" value="Genomic_DNA"/>
</dbReference>
<keyword evidence="2" id="KW-0238">DNA-binding</keyword>
<dbReference type="PROSITE" id="PS50995">
    <property type="entry name" value="HTH_MARR_2"/>
    <property type="match status" value="1"/>
</dbReference>
<feature type="domain" description="HTH marR-type" evidence="1">
    <location>
        <begin position="1"/>
        <end position="146"/>
    </location>
</feature>
<sequence>MDRPASDSAPERLRTLPSWLLTQTALPAHRLVSEQLAAVGARGYHFRLLTTLDEFGAASQATLGRRSGIHLSDVVAAVNELADGGFVRRSPDPSDRRRNVITITAAGRQRLRELADVLASVQDELLAPLSTPEREELVRLLTVLLEHHGRG</sequence>
<dbReference type="RefSeq" id="WP_167173086.1">
    <property type="nucleotide sequence ID" value="NZ_JAAOYM010000001.1"/>
</dbReference>
<dbReference type="PRINTS" id="PR00598">
    <property type="entry name" value="HTHMARR"/>
</dbReference>
<gene>
    <name evidence="2" type="ORF">FHU38_003707</name>
</gene>
<dbReference type="SUPFAM" id="SSF46785">
    <property type="entry name" value="Winged helix' DNA-binding domain"/>
    <property type="match status" value="1"/>
</dbReference>
<dbReference type="Pfam" id="PF01047">
    <property type="entry name" value="MarR"/>
    <property type="match status" value="1"/>
</dbReference>
<evidence type="ECO:0000259" key="1">
    <source>
        <dbReference type="PROSITE" id="PS50995"/>
    </source>
</evidence>
<organism evidence="2 3">
    <name type="scientific">Saccharomonospora amisosensis</name>
    <dbReference type="NCBI Taxonomy" id="1128677"/>
    <lineage>
        <taxon>Bacteria</taxon>
        <taxon>Bacillati</taxon>
        <taxon>Actinomycetota</taxon>
        <taxon>Actinomycetes</taxon>
        <taxon>Pseudonocardiales</taxon>
        <taxon>Pseudonocardiaceae</taxon>
        <taxon>Saccharomonospora</taxon>
    </lineage>
</organism>
<dbReference type="GO" id="GO:0006950">
    <property type="term" value="P:response to stress"/>
    <property type="evidence" value="ECO:0007669"/>
    <property type="project" value="TreeGrafter"/>
</dbReference>
<dbReference type="InterPro" id="IPR039422">
    <property type="entry name" value="MarR/SlyA-like"/>
</dbReference>
<keyword evidence="3" id="KW-1185">Reference proteome</keyword>
<protein>
    <submittedName>
        <fullName evidence="2">DNA-binding MarR family transcriptional regulator</fullName>
    </submittedName>
</protein>
<dbReference type="InterPro" id="IPR036390">
    <property type="entry name" value="WH_DNA-bd_sf"/>
</dbReference>
<evidence type="ECO:0000313" key="2">
    <source>
        <dbReference type="EMBL" id="NIJ13363.1"/>
    </source>
</evidence>
<dbReference type="GO" id="GO:0003700">
    <property type="term" value="F:DNA-binding transcription factor activity"/>
    <property type="evidence" value="ECO:0007669"/>
    <property type="project" value="InterPro"/>
</dbReference>
<dbReference type="Gene3D" id="1.10.10.10">
    <property type="entry name" value="Winged helix-like DNA-binding domain superfamily/Winged helix DNA-binding domain"/>
    <property type="match status" value="1"/>
</dbReference>